<dbReference type="EMBL" id="MG250486">
    <property type="protein sequence ID" value="AUE23265.1"/>
    <property type="molecule type" value="Genomic_DNA"/>
</dbReference>
<reference evidence="1 2" key="1">
    <citation type="submission" date="2017-10" db="EMBL/GenBank/DDBJ databases">
        <title>Antibacterial composition for extension of chilled fish shelf life and decreasing of risk of food-borne infections, bacteriophage strains for its preparation.</title>
        <authorList>
            <person name="Zulkarneev E.R."/>
            <person name="Aleshkin A.V."/>
            <person name="Rubalsky O.V."/>
            <person name="Kiseleva I.A."/>
            <person name="Rubalskii E.O."/>
            <person name="Lebedev S.N."/>
        </authorList>
    </citation>
    <scope>NUCLEOTIDE SEQUENCE [LARGE SCALE GENOMIC DNA]</scope>
</reference>
<dbReference type="Proteomes" id="UP000241480">
    <property type="component" value="Segment"/>
</dbReference>
<sequence>MKKVYGVGVNDSASPIKGCRFYATWRNMLQRCYSESYQDKRPSYKGCIVCNEWLTFSTFRAWMEQQDHQGKQLDKDIIIPGNKLYCPDRCVFVTQEMNSLLTVTKSNKGKQPLGVSFLDHKPLPRPYLATVRHGNNLERLGYYSDPLSAHLAWNRRKRDIIAAVAFSCTDHRIAAGLALRVDALDLAYENKAEIICL</sequence>
<gene>
    <name evidence="1" type="ORF">Ro1_00039</name>
</gene>
<evidence type="ECO:0000313" key="2">
    <source>
        <dbReference type="Proteomes" id="UP000241480"/>
    </source>
</evidence>
<organism evidence="1 2">
    <name type="scientific">Raoultella phage Ro1</name>
    <dbReference type="NCBI Taxonomy" id="2053702"/>
    <lineage>
        <taxon>Viruses</taxon>
        <taxon>Duplodnaviria</taxon>
        <taxon>Heunggongvirae</taxon>
        <taxon>Uroviricota</taxon>
        <taxon>Caudoviricetes</taxon>
        <taxon>Vequintavirinae</taxon>
        <taxon>Mydovirus</taxon>
        <taxon>Mydovirus Ro1</taxon>
    </lineage>
</organism>
<keyword evidence="2" id="KW-1185">Reference proteome</keyword>
<protein>
    <submittedName>
        <fullName evidence="1">Uncharacterized protein</fullName>
    </submittedName>
</protein>
<proteinExistence type="predicted"/>
<accession>A0A2H4YH09</accession>
<name>A0A2H4YH09_9CAUD</name>
<evidence type="ECO:0000313" key="1">
    <source>
        <dbReference type="EMBL" id="AUE23265.1"/>
    </source>
</evidence>